<gene>
    <name evidence="3" type="ORF">FYJ76_17260</name>
</gene>
<dbReference type="Pfam" id="PF13276">
    <property type="entry name" value="HTH_21"/>
    <property type="match status" value="1"/>
</dbReference>
<dbReference type="GO" id="GO:0015074">
    <property type="term" value="P:DNA integration"/>
    <property type="evidence" value="ECO:0007669"/>
    <property type="project" value="InterPro"/>
</dbReference>
<dbReference type="InterPro" id="IPR036397">
    <property type="entry name" value="RNaseH_sf"/>
</dbReference>
<evidence type="ECO:0000259" key="2">
    <source>
        <dbReference type="PROSITE" id="PS50994"/>
    </source>
</evidence>
<accession>A0A6I2UCJ6</accession>
<proteinExistence type="predicted"/>
<dbReference type="InterPro" id="IPR012337">
    <property type="entry name" value="RNaseH-like_sf"/>
</dbReference>
<comment type="caution">
    <text evidence="3">The sequence shown here is derived from an EMBL/GenBank/DDBJ whole genome shotgun (WGS) entry which is preliminary data.</text>
</comment>
<dbReference type="PROSITE" id="PS50994">
    <property type="entry name" value="INTEGRASE"/>
    <property type="match status" value="1"/>
</dbReference>
<dbReference type="Gene3D" id="3.30.420.10">
    <property type="entry name" value="Ribonuclease H-like superfamily/Ribonuclease H"/>
    <property type="match status" value="1"/>
</dbReference>
<dbReference type="Proteomes" id="UP000431913">
    <property type="component" value="Unassembled WGS sequence"/>
</dbReference>
<evidence type="ECO:0000256" key="1">
    <source>
        <dbReference type="ARBA" id="ARBA00002286"/>
    </source>
</evidence>
<organism evidence="3 4">
    <name type="scientific">Ruthenibacterium lactatiformans</name>
    <dbReference type="NCBI Taxonomy" id="1550024"/>
    <lineage>
        <taxon>Bacteria</taxon>
        <taxon>Bacillati</taxon>
        <taxon>Bacillota</taxon>
        <taxon>Clostridia</taxon>
        <taxon>Eubacteriales</taxon>
        <taxon>Oscillospiraceae</taxon>
        <taxon>Ruthenibacterium</taxon>
    </lineage>
</organism>
<dbReference type="InterPro" id="IPR001584">
    <property type="entry name" value="Integrase_cat-core"/>
</dbReference>
<dbReference type="NCBIfam" id="NF033516">
    <property type="entry name" value="transpos_IS3"/>
    <property type="match status" value="1"/>
</dbReference>
<name>A0A6I2UCJ6_9FIRM</name>
<sequence length="300" mass="35343">MPKKIECLGCREGTAREKAKVIWELRYEHKLSLLPDVAGLPRSTYYYYTRKQKDPDKYAELKEEICSIVTEHKGRYGYRRVTQELQNRGFHHNHKLVMKLMKKLGLTSKVRMKKYHSYKGEVGKIAPNLLDRDFYAEQPDQKWVTDVTEFSLFGEKLYLSPILDLCSEDLVSYTISEHPMLSMVTSMLEKAFDTIPDGTGLILHSDQGWQYQHKHYQKMLEDKGVRQSMSRKGNCLDNAVMENFFGLLKTELLYLQDFDSLEHFKAELIDYLYYYNNRRIKLKLKGLTPAQHRYQTLQVA</sequence>
<evidence type="ECO:0000313" key="4">
    <source>
        <dbReference type="Proteomes" id="UP000431913"/>
    </source>
</evidence>
<dbReference type="AlphaFoldDB" id="A0A6I2UCJ6"/>
<protein>
    <submittedName>
        <fullName evidence="3">IS3 family transposase</fullName>
    </submittedName>
</protein>
<dbReference type="Pfam" id="PF00665">
    <property type="entry name" value="rve"/>
    <property type="match status" value="1"/>
</dbReference>
<dbReference type="PANTHER" id="PTHR46889:SF5">
    <property type="entry name" value="INTEGRASE PROTEIN"/>
    <property type="match status" value="1"/>
</dbReference>
<dbReference type="SUPFAM" id="SSF53098">
    <property type="entry name" value="Ribonuclease H-like"/>
    <property type="match status" value="1"/>
</dbReference>
<dbReference type="InterPro" id="IPR050900">
    <property type="entry name" value="Transposase_IS3/IS150/IS904"/>
</dbReference>
<evidence type="ECO:0000313" key="3">
    <source>
        <dbReference type="EMBL" id="MST93653.1"/>
    </source>
</evidence>
<reference evidence="3 4" key="1">
    <citation type="submission" date="2019-08" db="EMBL/GenBank/DDBJ databases">
        <title>In-depth cultivation of the pig gut microbiome towards novel bacterial diversity and tailored functional studies.</title>
        <authorList>
            <person name="Wylensek D."/>
            <person name="Hitch T.C.A."/>
            <person name="Clavel T."/>
        </authorList>
    </citation>
    <scope>NUCLEOTIDE SEQUENCE [LARGE SCALE GENOMIC DNA]</scope>
    <source>
        <strain evidence="3 4">WCA3-601-WT-6J</strain>
    </source>
</reference>
<comment type="function">
    <text evidence="1">Involved in the transposition of the insertion sequence.</text>
</comment>
<dbReference type="GO" id="GO:0003676">
    <property type="term" value="F:nucleic acid binding"/>
    <property type="evidence" value="ECO:0007669"/>
    <property type="project" value="InterPro"/>
</dbReference>
<dbReference type="RefSeq" id="WP_341473234.1">
    <property type="nucleotide sequence ID" value="NZ_VUNJ01000061.1"/>
</dbReference>
<dbReference type="InterPro" id="IPR048020">
    <property type="entry name" value="Transpos_IS3"/>
</dbReference>
<dbReference type="PANTHER" id="PTHR46889">
    <property type="entry name" value="TRANSPOSASE INSF FOR INSERTION SEQUENCE IS3B-RELATED"/>
    <property type="match status" value="1"/>
</dbReference>
<dbReference type="Pfam" id="PF13333">
    <property type="entry name" value="rve_2"/>
    <property type="match status" value="1"/>
</dbReference>
<feature type="domain" description="Integrase catalytic" evidence="2">
    <location>
        <begin position="135"/>
        <end position="297"/>
    </location>
</feature>
<dbReference type="InterPro" id="IPR025948">
    <property type="entry name" value="HTH-like_dom"/>
</dbReference>
<dbReference type="EMBL" id="VUNJ01000061">
    <property type="protein sequence ID" value="MST93653.1"/>
    <property type="molecule type" value="Genomic_DNA"/>
</dbReference>